<keyword evidence="2" id="KW-0378">Hydrolase</keyword>
<dbReference type="RefSeq" id="WP_386365125.1">
    <property type="nucleotide sequence ID" value="NZ_JBHRXZ010000022.1"/>
</dbReference>
<reference evidence="3" key="1">
    <citation type="journal article" date="2019" name="Int. J. Syst. Evol. Microbiol.">
        <title>The Global Catalogue of Microorganisms (GCM) 10K type strain sequencing project: providing services to taxonomists for standard genome sequencing and annotation.</title>
        <authorList>
            <consortium name="The Broad Institute Genomics Platform"/>
            <consortium name="The Broad Institute Genome Sequencing Center for Infectious Disease"/>
            <person name="Wu L."/>
            <person name="Ma J."/>
        </authorList>
    </citation>
    <scope>NUCLEOTIDE SEQUENCE [LARGE SCALE GENOMIC DNA]</scope>
    <source>
        <strain evidence="3">KCTC 42447</strain>
    </source>
</reference>
<dbReference type="Pfam" id="PF00795">
    <property type="entry name" value="CN_hydrolase"/>
    <property type="match status" value="1"/>
</dbReference>
<proteinExistence type="predicted"/>
<dbReference type="PANTHER" id="PTHR23088">
    <property type="entry name" value="NITRILASE-RELATED"/>
    <property type="match status" value="1"/>
</dbReference>
<dbReference type="PROSITE" id="PS50263">
    <property type="entry name" value="CN_HYDROLASE"/>
    <property type="match status" value="1"/>
</dbReference>
<dbReference type="Proteomes" id="UP001595630">
    <property type="component" value="Unassembled WGS sequence"/>
</dbReference>
<dbReference type="PANTHER" id="PTHR23088:SF27">
    <property type="entry name" value="DEAMINATED GLUTATHIONE AMIDASE"/>
    <property type="match status" value="1"/>
</dbReference>
<dbReference type="InterPro" id="IPR003010">
    <property type="entry name" value="C-N_Hydrolase"/>
</dbReference>
<dbReference type="CDD" id="cd07576">
    <property type="entry name" value="R-amidase_like"/>
    <property type="match status" value="1"/>
</dbReference>
<comment type="caution">
    <text evidence="2">The sequence shown here is derived from an EMBL/GenBank/DDBJ whole genome shotgun (WGS) entry which is preliminary data.</text>
</comment>
<evidence type="ECO:0000313" key="3">
    <source>
        <dbReference type="Proteomes" id="UP001595630"/>
    </source>
</evidence>
<accession>A0ABV7T626</accession>
<dbReference type="SUPFAM" id="SSF56317">
    <property type="entry name" value="Carbon-nitrogen hydrolase"/>
    <property type="match status" value="1"/>
</dbReference>
<dbReference type="EMBL" id="JBHRXZ010000022">
    <property type="protein sequence ID" value="MFC3608518.1"/>
    <property type="molecule type" value="Genomic_DNA"/>
</dbReference>
<evidence type="ECO:0000259" key="1">
    <source>
        <dbReference type="PROSITE" id="PS50263"/>
    </source>
</evidence>
<feature type="domain" description="CN hydrolase" evidence="1">
    <location>
        <begin position="5"/>
        <end position="237"/>
    </location>
</feature>
<name>A0ABV7T626_9GAMM</name>
<dbReference type="GO" id="GO:0016787">
    <property type="term" value="F:hydrolase activity"/>
    <property type="evidence" value="ECO:0007669"/>
    <property type="project" value="UniProtKB-KW"/>
</dbReference>
<protein>
    <submittedName>
        <fullName evidence="2">Carbon-nitrogen hydrolase family protein</fullName>
    </submittedName>
</protein>
<dbReference type="Gene3D" id="3.60.110.10">
    <property type="entry name" value="Carbon-nitrogen hydrolase"/>
    <property type="match status" value="1"/>
</dbReference>
<dbReference type="InterPro" id="IPR036526">
    <property type="entry name" value="C-N_Hydrolase_sf"/>
</dbReference>
<evidence type="ECO:0000313" key="2">
    <source>
        <dbReference type="EMBL" id="MFC3608518.1"/>
    </source>
</evidence>
<gene>
    <name evidence="2" type="ORF">ACFOMF_12085</name>
</gene>
<sequence>MASQVRIALVQMAIDEGDCGLNLARIEAEIAALGPLHDLLVFPETSTSGFASRAEVEACAEPLDGPLVQRLRELAQLYCTSLAIGLPICEGGALYNCAVLIDPEGVRLVYRKTHLWGDDRAIFEPGHELRVCQWRGIGVGLLICFDIEFPEPARALAEMGAQLLLVCNGNMAPYGYVHRTAGSARAQENQVFVAMCNRAGQGRRDRFDGESMVIDPFGKVLGCLQDQPGHLSLCLDLDDLQRSRATYDYLKERRLSLAEPNLQGCLRLPGSPV</sequence>
<organism evidence="2 3">
    <name type="scientific">Stutzerimonas tarimensis</name>
    <dbReference type="NCBI Taxonomy" id="1507735"/>
    <lineage>
        <taxon>Bacteria</taxon>
        <taxon>Pseudomonadati</taxon>
        <taxon>Pseudomonadota</taxon>
        <taxon>Gammaproteobacteria</taxon>
        <taxon>Pseudomonadales</taxon>
        <taxon>Pseudomonadaceae</taxon>
        <taxon>Stutzerimonas</taxon>
    </lineage>
</organism>
<keyword evidence="3" id="KW-1185">Reference proteome</keyword>
<dbReference type="InterPro" id="IPR044083">
    <property type="entry name" value="RamA-like"/>
</dbReference>